<comment type="caution">
    <text evidence="1">The sequence shown here is derived from an EMBL/GenBank/DDBJ whole genome shotgun (WGS) entry which is preliminary data.</text>
</comment>
<name>A0A7W4I4M2_GLUDI</name>
<dbReference type="AlphaFoldDB" id="A0A7W4I4M2"/>
<protein>
    <recommendedName>
        <fullName evidence="3">Flagellar assembly protein FliH/Type III secretion system HrpE domain-containing protein</fullName>
    </recommendedName>
</protein>
<evidence type="ECO:0000313" key="1">
    <source>
        <dbReference type="EMBL" id="MBB2156064.1"/>
    </source>
</evidence>
<sequence>MTAAFRPIRRLFVDVEDFAAPVRDMDAVVAHADNPQQEPAPEPEPDPDLLTMTQADLDSLREAAFNAGLEKGARDREEVLQGQFASSLSSVAAAFEAENGRRNQLVADAGKSFVATVVDVVRSLTALDGDVLAGMQRDLLSDALAFVAECEGAVTVQCSTADVPRLQALVTGDKIVQIEAVPGIDEGKVRIVSAANVIVIDPEQWRKSVAEKIVAAVTALAERRVDQGVQKA</sequence>
<evidence type="ECO:0008006" key="3">
    <source>
        <dbReference type="Google" id="ProtNLM"/>
    </source>
</evidence>
<reference evidence="1 2" key="1">
    <citation type="submission" date="2020-04" db="EMBL/GenBank/DDBJ databases">
        <title>Description of novel Gluconacetobacter.</title>
        <authorList>
            <person name="Sombolestani A."/>
        </authorList>
    </citation>
    <scope>NUCLEOTIDE SEQUENCE [LARGE SCALE GENOMIC DNA]</scope>
    <source>
        <strain evidence="1 2">LMG 7603</strain>
    </source>
</reference>
<proteinExistence type="predicted"/>
<accession>A0A7W4I4M2</accession>
<evidence type="ECO:0000313" key="2">
    <source>
        <dbReference type="Proteomes" id="UP000550787"/>
    </source>
</evidence>
<dbReference type="Proteomes" id="UP000550787">
    <property type="component" value="Unassembled WGS sequence"/>
</dbReference>
<organism evidence="1 2">
    <name type="scientific">Gluconacetobacter diazotrophicus</name>
    <name type="common">Acetobacter diazotrophicus</name>
    <dbReference type="NCBI Taxonomy" id="33996"/>
    <lineage>
        <taxon>Bacteria</taxon>
        <taxon>Pseudomonadati</taxon>
        <taxon>Pseudomonadota</taxon>
        <taxon>Alphaproteobacteria</taxon>
        <taxon>Acetobacterales</taxon>
        <taxon>Acetobacteraceae</taxon>
        <taxon>Gluconacetobacter</taxon>
    </lineage>
</organism>
<gene>
    <name evidence="1" type="ORF">HLH33_07035</name>
</gene>
<dbReference type="RefSeq" id="WP_012225130.1">
    <property type="nucleotide sequence ID" value="NZ_JABEQG010000009.1"/>
</dbReference>
<dbReference type="EMBL" id="JABEQG010000009">
    <property type="protein sequence ID" value="MBB2156064.1"/>
    <property type="molecule type" value="Genomic_DNA"/>
</dbReference>